<reference evidence="1 2" key="1">
    <citation type="submission" date="2020-01" db="EMBL/GenBank/DDBJ databases">
        <authorList>
            <person name="Kim M.K."/>
        </authorList>
    </citation>
    <scope>NUCLEOTIDE SEQUENCE [LARGE SCALE GENOMIC DNA]</scope>
    <source>
        <strain evidence="1 2">172606-1</strain>
    </source>
</reference>
<proteinExistence type="predicted"/>
<accession>A0A6C0GGW1</accession>
<dbReference type="AlphaFoldDB" id="A0A6C0GGW1"/>
<keyword evidence="2" id="KW-1185">Reference proteome</keyword>
<dbReference type="Proteomes" id="UP000480178">
    <property type="component" value="Chromosome"/>
</dbReference>
<organism evidence="1 2">
    <name type="scientific">Rhodocytophaga rosea</name>
    <dbReference type="NCBI Taxonomy" id="2704465"/>
    <lineage>
        <taxon>Bacteria</taxon>
        <taxon>Pseudomonadati</taxon>
        <taxon>Bacteroidota</taxon>
        <taxon>Cytophagia</taxon>
        <taxon>Cytophagales</taxon>
        <taxon>Rhodocytophagaceae</taxon>
        <taxon>Rhodocytophaga</taxon>
    </lineage>
</organism>
<evidence type="ECO:0000313" key="2">
    <source>
        <dbReference type="Proteomes" id="UP000480178"/>
    </source>
</evidence>
<dbReference type="EMBL" id="CP048222">
    <property type="protein sequence ID" value="QHT67159.1"/>
    <property type="molecule type" value="Genomic_DNA"/>
</dbReference>
<protein>
    <submittedName>
        <fullName evidence="1">Uncharacterized protein</fullName>
    </submittedName>
</protein>
<sequence>MKLALITFLAGLLFAGGLAVYTKEDIVKDYGKMFTAKVAATGEQKVVKKSLKKLPDTHFLAELVNTNPRMVAYLAENATAIDETKLNELTADPAALDKFYVEALKKDSTFTNVFVELVAHYLASKKSEIKGVTLEKDTVTLDQLTGIASKFFHADAVRPDGNIGWKIGSGITGMAEMQEVKHPIAEAFCYTAVVENYPKAATGIQNDFNTGAAQVQGEQKVVAGSVADTTLVAVRKGVNAYMAKSESLKKVLQAEYDKKKAFLNFVVQ</sequence>
<dbReference type="RefSeq" id="WP_162443202.1">
    <property type="nucleotide sequence ID" value="NZ_CP048222.1"/>
</dbReference>
<evidence type="ECO:0000313" key="1">
    <source>
        <dbReference type="EMBL" id="QHT67159.1"/>
    </source>
</evidence>
<name>A0A6C0GGW1_9BACT</name>
<dbReference type="KEGG" id="rhoz:GXP67_11145"/>
<gene>
    <name evidence="1" type="ORF">GXP67_11145</name>
</gene>